<evidence type="ECO:0000256" key="1">
    <source>
        <dbReference type="SAM" id="Phobius"/>
    </source>
</evidence>
<protein>
    <submittedName>
        <fullName evidence="2">Metal-dependent hydrolase</fullName>
    </submittedName>
</protein>
<dbReference type="OrthoDB" id="5459053at2"/>
<proteinExistence type="predicted"/>
<dbReference type="Proteomes" id="UP000441717">
    <property type="component" value="Unassembled WGS sequence"/>
</dbReference>
<dbReference type="InterPro" id="IPR007404">
    <property type="entry name" value="YdjM-like"/>
</dbReference>
<feature type="transmembrane region" description="Helical" evidence="1">
    <location>
        <begin position="147"/>
        <end position="164"/>
    </location>
</feature>
<dbReference type="Pfam" id="PF04307">
    <property type="entry name" value="YdjM"/>
    <property type="match status" value="1"/>
</dbReference>
<keyword evidence="2" id="KW-0378">Hydrolase</keyword>
<dbReference type="EMBL" id="WHYR01000012">
    <property type="protein sequence ID" value="MQL51830.1"/>
    <property type="molecule type" value="Genomic_DNA"/>
</dbReference>
<dbReference type="AlphaFoldDB" id="A0A6N7IPE0"/>
<organism evidence="2 3">
    <name type="scientific">Desulfofundulus thermobenzoicus</name>
    <dbReference type="NCBI Taxonomy" id="29376"/>
    <lineage>
        <taxon>Bacteria</taxon>
        <taxon>Bacillati</taxon>
        <taxon>Bacillota</taxon>
        <taxon>Clostridia</taxon>
        <taxon>Eubacteriales</taxon>
        <taxon>Peptococcaceae</taxon>
        <taxon>Desulfofundulus</taxon>
    </lineage>
</organism>
<keyword evidence="1" id="KW-0472">Membrane</keyword>
<evidence type="ECO:0000313" key="3">
    <source>
        <dbReference type="Proteomes" id="UP000441717"/>
    </source>
</evidence>
<keyword evidence="1" id="KW-0812">Transmembrane</keyword>
<accession>A0A6N7IPE0</accession>
<dbReference type="GO" id="GO:0016787">
    <property type="term" value="F:hydrolase activity"/>
    <property type="evidence" value="ECO:0007669"/>
    <property type="project" value="UniProtKB-KW"/>
</dbReference>
<gene>
    <name evidence="2" type="ORF">GFC01_06040</name>
</gene>
<feature type="transmembrane region" description="Helical" evidence="1">
    <location>
        <begin position="70"/>
        <end position="88"/>
    </location>
</feature>
<evidence type="ECO:0000313" key="2">
    <source>
        <dbReference type="EMBL" id="MQL51830.1"/>
    </source>
</evidence>
<sequence>MLYQTHFMGGMAAGAATALFLHVPPSAALPVMLVSGVAALAPDVDHGGSLPNRLLGLGGRVVSAVVPHRTMTHSLAFCAAVTFGLLALHTPHMYVLAAVVGVLSHLVLDSLNPHGVPWLWPLGKHFSTAPLVFAAGSFGENMVVRPAMYLAVFLCVARFLGFNFNF</sequence>
<keyword evidence="1" id="KW-1133">Transmembrane helix</keyword>
<keyword evidence="3" id="KW-1185">Reference proteome</keyword>
<dbReference type="PANTHER" id="PTHR35531:SF1">
    <property type="entry name" value="INNER MEMBRANE PROTEIN YBCI-RELATED"/>
    <property type="match status" value="1"/>
</dbReference>
<name>A0A6N7IPE0_9FIRM</name>
<dbReference type="RefSeq" id="WP_152945768.1">
    <property type="nucleotide sequence ID" value="NZ_WHYR01000012.1"/>
</dbReference>
<comment type="caution">
    <text evidence="2">The sequence shown here is derived from an EMBL/GenBank/DDBJ whole genome shotgun (WGS) entry which is preliminary data.</text>
</comment>
<reference evidence="2 3" key="1">
    <citation type="submission" date="2019-10" db="EMBL/GenBank/DDBJ databases">
        <title>Comparative genomics of sulfur disproportionating microorganisms.</title>
        <authorList>
            <person name="Ward L.M."/>
            <person name="Bertran E."/>
            <person name="Johnston D."/>
        </authorList>
    </citation>
    <scope>NUCLEOTIDE SEQUENCE [LARGE SCALE GENOMIC DNA]</scope>
    <source>
        <strain evidence="2 3">DSM 14055</strain>
    </source>
</reference>
<dbReference type="PANTHER" id="PTHR35531">
    <property type="entry name" value="INNER MEMBRANE PROTEIN YBCI-RELATED"/>
    <property type="match status" value="1"/>
</dbReference>